<comment type="caution">
    <text evidence="1">The sequence shown here is derived from an EMBL/GenBank/DDBJ whole genome shotgun (WGS) entry which is preliminary data.</text>
</comment>
<proteinExistence type="predicted"/>
<evidence type="ECO:0000313" key="2">
    <source>
        <dbReference type="Proteomes" id="UP000652761"/>
    </source>
</evidence>
<name>A0A843TSL6_COLES</name>
<gene>
    <name evidence="1" type="ORF">Taro_004729</name>
</gene>
<dbReference type="AlphaFoldDB" id="A0A843TSL6"/>
<keyword evidence="2" id="KW-1185">Reference proteome</keyword>
<dbReference type="EMBL" id="NMUH01000129">
    <property type="protein sequence ID" value="MQL72424.1"/>
    <property type="molecule type" value="Genomic_DNA"/>
</dbReference>
<protein>
    <submittedName>
        <fullName evidence="1">Uncharacterized protein</fullName>
    </submittedName>
</protein>
<accession>A0A843TSL6</accession>
<evidence type="ECO:0000313" key="1">
    <source>
        <dbReference type="EMBL" id="MQL72424.1"/>
    </source>
</evidence>
<reference evidence="1" key="1">
    <citation type="submission" date="2017-07" db="EMBL/GenBank/DDBJ databases">
        <title>Taro Niue Genome Assembly and Annotation.</title>
        <authorList>
            <person name="Atibalentja N."/>
            <person name="Keating K."/>
            <person name="Fields C.J."/>
        </authorList>
    </citation>
    <scope>NUCLEOTIDE SEQUENCE</scope>
    <source>
        <strain evidence="1">Niue_2</strain>
        <tissue evidence="1">Leaf</tissue>
    </source>
</reference>
<organism evidence="1 2">
    <name type="scientific">Colocasia esculenta</name>
    <name type="common">Wild taro</name>
    <name type="synonym">Arum esculentum</name>
    <dbReference type="NCBI Taxonomy" id="4460"/>
    <lineage>
        <taxon>Eukaryota</taxon>
        <taxon>Viridiplantae</taxon>
        <taxon>Streptophyta</taxon>
        <taxon>Embryophyta</taxon>
        <taxon>Tracheophyta</taxon>
        <taxon>Spermatophyta</taxon>
        <taxon>Magnoliopsida</taxon>
        <taxon>Liliopsida</taxon>
        <taxon>Araceae</taxon>
        <taxon>Aroideae</taxon>
        <taxon>Colocasieae</taxon>
        <taxon>Colocasia</taxon>
    </lineage>
</organism>
<sequence>MTVGFPSKFLLLFHPFWYDPSDAYLCPCPSSSNLEMRKSCSGVDSVRVPRTARIEVFGHLQAEESSPIRVELTGLNWVLWVERRPPVV</sequence>
<dbReference type="Proteomes" id="UP000652761">
    <property type="component" value="Unassembled WGS sequence"/>
</dbReference>